<proteinExistence type="predicted"/>
<accession>A0A3B3HY72</accession>
<dbReference type="AlphaFoldDB" id="A0A3B3HY72"/>
<dbReference type="Ensembl" id="ENSORLT00000027031.1">
    <property type="protein sequence ID" value="ENSORLP00000036670.1"/>
    <property type="gene ID" value="ENSORLG00000021800.1"/>
</dbReference>
<evidence type="ECO:0000313" key="2">
    <source>
        <dbReference type="Ensembl" id="ENSORLP00000036670.1"/>
    </source>
</evidence>
<dbReference type="Bgee" id="ENSORLG00000021800">
    <property type="expression patterns" value="Expressed in animal zygote and 1 other cell type or tissue"/>
</dbReference>
<name>A0A3B3HY72_ORYLA</name>
<dbReference type="GeneTree" id="ENSGT00950000182912"/>
<feature type="region of interest" description="Disordered" evidence="1">
    <location>
        <begin position="251"/>
        <end position="276"/>
    </location>
</feature>
<evidence type="ECO:0000256" key="1">
    <source>
        <dbReference type="SAM" id="MobiDB-lite"/>
    </source>
</evidence>
<sequence length="483" mass="54748">ITSQQSSMSDFKVLRVILDAENSQRLLFEEGFPRSVDEMVQEVKRQCNLNYTFRLQFMDEHFGNAFTNLTRVEELSDKGTIKVIRTENAQCDESSLSHSVVQPPISPLSLSMSSGSIDTDILSSDSSSSRAMWPVNFPVPQFSYDSELKLQRGNAAYKNDGTTLIPDPKLKSNILETLVQEIIKYKLYCSGKELNAVAKALVSQHPCLSERGSFTGHGGWKASLVNKLAMYRTQLRKLGCTEVTINSLKMKPEGKTSPAASIKKPRRSEVNYCPPHPIGESNTSLERLRVELLDDVTRTSREIIKRKMEKTFSYRRREVISEEPMVQDFKTRWPALFHMSEINAEFRRITTMLLQSRFLSQLDIYTDKMMNLFKKRGGVIGAKLKHILEKIEKAIEDTTVGIFLLTESCSGEKEDIRVVLEGQAVVVDLPSVGVAVATLFGLIYNLNLDYPPHLKYTFEVIQKIIMELEGKVVKTLALTYFVF</sequence>
<reference evidence="2" key="2">
    <citation type="submission" date="2025-08" db="UniProtKB">
        <authorList>
            <consortium name="Ensembl"/>
        </authorList>
    </citation>
    <scope>IDENTIFICATION</scope>
    <source>
        <strain evidence="2">Hd-rR</strain>
    </source>
</reference>
<keyword evidence="3" id="KW-1185">Reference proteome</keyword>
<organism evidence="2 3">
    <name type="scientific">Oryzias latipes</name>
    <name type="common">Japanese rice fish</name>
    <name type="synonym">Japanese killifish</name>
    <dbReference type="NCBI Taxonomy" id="8090"/>
    <lineage>
        <taxon>Eukaryota</taxon>
        <taxon>Metazoa</taxon>
        <taxon>Chordata</taxon>
        <taxon>Craniata</taxon>
        <taxon>Vertebrata</taxon>
        <taxon>Euteleostomi</taxon>
        <taxon>Actinopterygii</taxon>
        <taxon>Neopterygii</taxon>
        <taxon>Teleostei</taxon>
        <taxon>Neoteleostei</taxon>
        <taxon>Acanthomorphata</taxon>
        <taxon>Ovalentaria</taxon>
        <taxon>Atherinomorphae</taxon>
        <taxon>Beloniformes</taxon>
        <taxon>Adrianichthyidae</taxon>
        <taxon>Oryziinae</taxon>
        <taxon>Oryzias</taxon>
    </lineage>
</organism>
<dbReference type="Proteomes" id="UP000001038">
    <property type="component" value="Chromosome 6"/>
</dbReference>
<reference evidence="2" key="3">
    <citation type="submission" date="2025-09" db="UniProtKB">
        <authorList>
            <consortium name="Ensembl"/>
        </authorList>
    </citation>
    <scope>IDENTIFICATION</scope>
    <source>
        <strain evidence="2">Hd-rR</strain>
    </source>
</reference>
<evidence type="ECO:0000313" key="3">
    <source>
        <dbReference type="Proteomes" id="UP000001038"/>
    </source>
</evidence>
<dbReference type="InParanoid" id="A0A3B3HY72"/>
<reference evidence="2 3" key="1">
    <citation type="journal article" date="2007" name="Nature">
        <title>The medaka draft genome and insights into vertebrate genome evolution.</title>
        <authorList>
            <person name="Kasahara M."/>
            <person name="Naruse K."/>
            <person name="Sasaki S."/>
            <person name="Nakatani Y."/>
            <person name="Qu W."/>
            <person name="Ahsan B."/>
            <person name="Yamada T."/>
            <person name="Nagayasu Y."/>
            <person name="Doi K."/>
            <person name="Kasai Y."/>
            <person name="Jindo T."/>
            <person name="Kobayashi D."/>
            <person name="Shimada A."/>
            <person name="Toyoda A."/>
            <person name="Kuroki Y."/>
            <person name="Fujiyama A."/>
            <person name="Sasaki T."/>
            <person name="Shimizu A."/>
            <person name="Asakawa S."/>
            <person name="Shimizu N."/>
            <person name="Hashimoto S."/>
            <person name="Yang J."/>
            <person name="Lee Y."/>
            <person name="Matsushima K."/>
            <person name="Sugano S."/>
            <person name="Sakaizumi M."/>
            <person name="Narita T."/>
            <person name="Ohishi K."/>
            <person name="Haga S."/>
            <person name="Ohta F."/>
            <person name="Nomoto H."/>
            <person name="Nogata K."/>
            <person name="Morishita T."/>
            <person name="Endo T."/>
            <person name="Shin-I T."/>
            <person name="Takeda H."/>
            <person name="Morishita S."/>
            <person name="Kohara Y."/>
        </authorList>
    </citation>
    <scope>NUCLEOTIDE SEQUENCE [LARGE SCALE GENOMIC DNA]</scope>
    <source>
        <strain evidence="2 3">Hd-rR</strain>
    </source>
</reference>
<protein>
    <submittedName>
        <fullName evidence="2">Uncharacterized protein</fullName>
    </submittedName>
</protein>